<dbReference type="SUPFAM" id="SSF143865">
    <property type="entry name" value="CorA soluble domain-like"/>
    <property type="match status" value="1"/>
</dbReference>
<evidence type="ECO:0000256" key="6">
    <source>
        <dbReference type="ARBA" id="ARBA00022989"/>
    </source>
</evidence>
<comment type="subcellular location">
    <subcellularLocation>
        <location evidence="1">Cell membrane</location>
        <topology evidence="1">Multi-pass membrane protein</topology>
    </subcellularLocation>
</comment>
<organism evidence="9 10">
    <name type="scientific">Colletotrichum sublineola</name>
    <name type="common">Sorghum anthracnose fungus</name>
    <dbReference type="NCBI Taxonomy" id="1173701"/>
    <lineage>
        <taxon>Eukaryota</taxon>
        <taxon>Fungi</taxon>
        <taxon>Dikarya</taxon>
        <taxon>Ascomycota</taxon>
        <taxon>Pezizomycotina</taxon>
        <taxon>Sordariomycetes</taxon>
        <taxon>Hypocreomycetidae</taxon>
        <taxon>Glomerellales</taxon>
        <taxon>Glomerellaceae</taxon>
        <taxon>Colletotrichum</taxon>
        <taxon>Colletotrichum graminicola species complex</taxon>
    </lineage>
</organism>
<gene>
    <name evidence="9" type="ORF">CSUB01_04342</name>
</gene>
<name>A0A066WX99_COLSU</name>
<evidence type="ECO:0000256" key="2">
    <source>
        <dbReference type="ARBA" id="ARBA00009765"/>
    </source>
</evidence>
<dbReference type="PANTHER" id="PTHR46494:SF1">
    <property type="entry name" value="CORA FAMILY METAL ION TRANSPORTER (EUROFUNG)"/>
    <property type="match status" value="1"/>
</dbReference>
<accession>A0A066WX99</accession>
<evidence type="ECO:0000256" key="8">
    <source>
        <dbReference type="SAM" id="MobiDB-lite"/>
    </source>
</evidence>
<evidence type="ECO:0000256" key="7">
    <source>
        <dbReference type="ARBA" id="ARBA00023136"/>
    </source>
</evidence>
<dbReference type="GO" id="GO:0015095">
    <property type="term" value="F:magnesium ion transmembrane transporter activity"/>
    <property type="evidence" value="ECO:0007669"/>
    <property type="project" value="TreeGrafter"/>
</dbReference>
<feature type="compositionally biased region" description="Polar residues" evidence="8">
    <location>
        <begin position="1"/>
        <end position="11"/>
    </location>
</feature>
<dbReference type="InterPro" id="IPR045863">
    <property type="entry name" value="CorA_TM1_TM2"/>
</dbReference>
<keyword evidence="4" id="KW-1003">Cell membrane</keyword>
<feature type="region of interest" description="Disordered" evidence="8">
    <location>
        <begin position="94"/>
        <end position="117"/>
    </location>
</feature>
<feature type="compositionally biased region" description="Acidic residues" evidence="8">
    <location>
        <begin position="226"/>
        <end position="236"/>
    </location>
</feature>
<dbReference type="InterPro" id="IPR045861">
    <property type="entry name" value="CorA_cytoplasmic_dom"/>
</dbReference>
<evidence type="ECO:0000313" key="10">
    <source>
        <dbReference type="Proteomes" id="UP000027238"/>
    </source>
</evidence>
<dbReference type="Proteomes" id="UP000027238">
    <property type="component" value="Unassembled WGS sequence"/>
</dbReference>
<dbReference type="AlphaFoldDB" id="A0A066WX99"/>
<evidence type="ECO:0000256" key="1">
    <source>
        <dbReference type="ARBA" id="ARBA00004651"/>
    </source>
</evidence>
<dbReference type="Gene3D" id="1.20.58.340">
    <property type="entry name" value="Magnesium transport protein CorA, transmembrane region"/>
    <property type="match status" value="2"/>
</dbReference>
<feature type="region of interest" description="Disordered" evidence="8">
    <location>
        <begin position="226"/>
        <end position="285"/>
    </location>
</feature>
<dbReference type="Gene3D" id="3.30.460.20">
    <property type="entry name" value="CorA soluble domain-like"/>
    <property type="match status" value="1"/>
</dbReference>
<feature type="region of interest" description="Disordered" evidence="8">
    <location>
        <begin position="687"/>
        <end position="715"/>
    </location>
</feature>
<comment type="caution">
    <text evidence="9">The sequence shown here is derived from an EMBL/GenBank/DDBJ whole genome shotgun (WGS) entry which is preliminary data.</text>
</comment>
<dbReference type="HOGENOM" id="CLU_355646_0_0_1"/>
<keyword evidence="6" id="KW-1133">Transmembrane helix</keyword>
<keyword evidence="5" id="KW-0812">Transmembrane</keyword>
<dbReference type="OMA" id="NYGHIRQ"/>
<keyword evidence="10" id="KW-1185">Reference proteome</keyword>
<evidence type="ECO:0000313" key="9">
    <source>
        <dbReference type="EMBL" id="KDN61312.1"/>
    </source>
</evidence>
<dbReference type="GO" id="GO:0050897">
    <property type="term" value="F:cobalt ion binding"/>
    <property type="evidence" value="ECO:0007669"/>
    <property type="project" value="TreeGrafter"/>
</dbReference>
<keyword evidence="3" id="KW-0813">Transport</keyword>
<dbReference type="STRING" id="1173701.A0A066WX99"/>
<comment type="similarity">
    <text evidence="2">Belongs to the CorA metal ion transporter (MIT) (TC 1.A.35) family.</text>
</comment>
<evidence type="ECO:0000256" key="5">
    <source>
        <dbReference type="ARBA" id="ARBA00022692"/>
    </source>
</evidence>
<dbReference type="GO" id="GO:0000287">
    <property type="term" value="F:magnesium ion binding"/>
    <property type="evidence" value="ECO:0007669"/>
    <property type="project" value="TreeGrafter"/>
</dbReference>
<reference evidence="10" key="1">
    <citation type="journal article" date="2014" name="Genome Announc.">
        <title>Draft genome sequence of Colletotrichum sublineola, a destructive pathogen of cultivated sorghum.</title>
        <authorList>
            <person name="Baroncelli R."/>
            <person name="Sanz-Martin J.M."/>
            <person name="Rech G.E."/>
            <person name="Sukno S.A."/>
            <person name="Thon M.R."/>
        </authorList>
    </citation>
    <scope>NUCLEOTIDE SEQUENCE [LARGE SCALE GENOMIC DNA]</scope>
    <source>
        <strain evidence="10">TX430BB</strain>
    </source>
</reference>
<sequence>MPADSTDSFGATVSKAVDEPEDRSRTVRFPSLQIDVQDHAISPTSPTRARASAMPRDTIGAPLTRASTDQSISPMRRRAGTFKPVEDYGDFEMSRPGWQPGSEPGFDPNKSDGGHASMPTLRADCDISVFDFSQTRLVQHKFENEGFVNFLQKPQEPWVQSRWININGLSWDVIQACGQYYKLHKLSIEDVMNTRNRTKADWYANHAFIVLTLQKLVLLLDDDSSSSSSSDDDSDDDHSVKTSKSTRSMRKLKRAFTMGSKPRVDPETGRPPIIKPTITPQGSGYGRRLNHHTSSLSQLPETTFVRTLQRYHASANEVRTDYMETHSSLISRGLAVSAEQVGIFLTSDNTVISFFEMSAEDIERPITVRLGDPSTILRQSCDASLVVQAIIDAIIDLAIPLTAVYSDVIGDLELDVLTSPSIKQTRSLYICVSEINKMLSFLNPIDNLVNVLRDHRTELTQDEAARRLRNPASGVIVTPLTHTYLGDVLDHCVIITENMQQIKRSADNLIDLIFNTISANQNESMKQLTIITIIFLPLTFLTGYFGQNFEDFPDIKNPMVQSPKASAVYGSLISSSHCVPSINLPAPDKLGVPPVRHGSAPRAVGRDLVNVDMRKGQAASNLLDPALDLDLVAQLGTGQVADVDVDADARGLAQVPRRDGEPAGPVDDGGRDAPVDAAGRVEVLRSHGQAREDEALGGVGEPQAGPEEEGVDGGGVAARRNVLLDVGKGGGARAPEVFSGVGLNSPEVGAGGPTLAVRGGGVIRCLSGALAGEQKMLQNVDCAPAHSSV</sequence>
<dbReference type="SUPFAM" id="SSF144083">
    <property type="entry name" value="Magnesium transport protein CorA, transmembrane region"/>
    <property type="match status" value="1"/>
</dbReference>
<evidence type="ECO:0000256" key="3">
    <source>
        <dbReference type="ARBA" id="ARBA00022448"/>
    </source>
</evidence>
<keyword evidence="7" id="KW-0472">Membrane</keyword>
<feature type="region of interest" description="Disordered" evidence="8">
    <location>
        <begin position="653"/>
        <end position="672"/>
    </location>
</feature>
<dbReference type="Pfam" id="PF01544">
    <property type="entry name" value="CorA"/>
    <property type="match status" value="1"/>
</dbReference>
<dbReference type="EMBL" id="JMSE01001425">
    <property type="protein sequence ID" value="KDN61312.1"/>
    <property type="molecule type" value="Genomic_DNA"/>
</dbReference>
<proteinExistence type="inferred from homology"/>
<dbReference type="GO" id="GO:0015087">
    <property type="term" value="F:cobalt ion transmembrane transporter activity"/>
    <property type="evidence" value="ECO:0007669"/>
    <property type="project" value="TreeGrafter"/>
</dbReference>
<feature type="region of interest" description="Disordered" evidence="8">
    <location>
        <begin position="1"/>
        <end position="73"/>
    </location>
</feature>
<dbReference type="GO" id="GO:0005886">
    <property type="term" value="C:plasma membrane"/>
    <property type="evidence" value="ECO:0007669"/>
    <property type="project" value="UniProtKB-SubCell"/>
</dbReference>
<dbReference type="eggNOG" id="ENOG502RY63">
    <property type="taxonomic scope" value="Eukaryota"/>
</dbReference>
<evidence type="ECO:0000256" key="4">
    <source>
        <dbReference type="ARBA" id="ARBA00022475"/>
    </source>
</evidence>
<protein>
    <submittedName>
        <fullName evidence="9">Putative magnesium and cobalt transporter CorA</fullName>
    </submittedName>
</protein>
<dbReference type="PANTHER" id="PTHR46494">
    <property type="entry name" value="CORA FAMILY METAL ION TRANSPORTER (EUROFUNG)"/>
    <property type="match status" value="1"/>
</dbReference>
<dbReference type="OrthoDB" id="165352at2759"/>
<dbReference type="InterPro" id="IPR002523">
    <property type="entry name" value="MgTranspt_CorA/ZnTranspt_ZntB"/>
</dbReference>
<feature type="compositionally biased region" description="Basic and acidic residues" evidence="8">
    <location>
        <begin position="16"/>
        <end position="25"/>
    </location>
</feature>